<dbReference type="GO" id="GO:0031460">
    <property type="term" value="P:glycine betaine transport"/>
    <property type="evidence" value="ECO:0007669"/>
    <property type="project" value="TreeGrafter"/>
</dbReference>
<dbReference type="GO" id="GO:0055085">
    <property type="term" value="P:transmembrane transport"/>
    <property type="evidence" value="ECO:0007669"/>
    <property type="project" value="InterPro"/>
</dbReference>
<evidence type="ECO:0000256" key="2">
    <source>
        <dbReference type="ARBA" id="ARBA00022448"/>
    </source>
</evidence>
<feature type="transmembrane region" description="Helical" evidence="6">
    <location>
        <begin position="31"/>
        <end position="53"/>
    </location>
</feature>
<keyword evidence="3 6" id="KW-0812">Transmembrane</keyword>
<feature type="domain" description="ABC transmembrane type-1" evidence="7">
    <location>
        <begin position="27"/>
        <end position="206"/>
    </location>
</feature>
<dbReference type="InterPro" id="IPR000515">
    <property type="entry name" value="MetI-like"/>
</dbReference>
<evidence type="ECO:0000256" key="5">
    <source>
        <dbReference type="ARBA" id="ARBA00023136"/>
    </source>
</evidence>
<feature type="transmembrane region" description="Helical" evidence="6">
    <location>
        <begin position="93"/>
        <end position="112"/>
    </location>
</feature>
<dbReference type="PANTHER" id="PTHR30177:SF33">
    <property type="entry name" value="POSSIBLE OSMOPROTECTANT (GLYCINE BETAINE_CARNITINE_CHOLINE_L-PROLINE) TRANSPORT INTEGRAL MEMBRANE PROTEIN ABC TRANSPORTER PROZ"/>
    <property type="match status" value="1"/>
</dbReference>
<dbReference type="InterPro" id="IPR035906">
    <property type="entry name" value="MetI-like_sf"/>
</dbReference>
<keyword evidence="9" id="KW-1185">Reference proteome</keyword>
<evidence type="ECO:0000313" key="8">
    <source>
        <dbReference type="EMBL" id="QIM17349.1"/>
    </source>
</evidence>
<keyword evidence="5 6" id="KW-0472">Membrane</keyword>
<feature type="transmembrane region" description="Helical" evidence="6">
    <location>
        <begin position="141"/>
        <end position="168"/>
    </location>
</feature>
<feature type="transmembrane region" description="Helical" evidence="6">
    <location>
        <begin position="188"/>
        <end position="209"/>
    </location>
</feature>
<evidence type="ECO:0000256" key="4">
    <source>
        <dbReference type="ARBA" id="ARBA00022989"/>
    </source>
</evidence>
<dbReference type="SUPFAM" id="SSF161098">
    <property type="entry name" value="MetI-like"/>
    <property type="match status" value="1"/>
</dbReference>
<proteinExistence type="inferred from homology"/>
<dbReference type="PANTHER" id="PTHR30177">
    <property type="entry name" value="GLYCINE BETAINE/L-PROLINE TRANSPORT SYSTEM PERMEASE PROTEIN PROW"/>
    <property type="match status" value="1"/>
</dbReference>
<evidence type="ECO:0000313" key="9">
    <source>
        <dbReference type="Proteomes" id="UP000501387"/>
    </source>
</evidence>
<protein>
    <submittedName>
        <fullName evidence="8">ABC transporter permease</fullName>
    </submittedName>
</protein>
<evidence type="ECO:0000256" key="6">
    <source>
        <dbReference type="RuleBase" id="RU363032"/>
    </source>
</evidence>
<dbReference type="CDD" id="cd06261">
    <property type="entry name" value="TM_PBP2"/>
    <property type="match status" value="1"/>
</dbReference>
<dbReference type="AlphaFoldDB" id="A0A6G8FM27"/>
<gene>
    <name evidence="8" type="ORF">G7067_05905</name>
</gene>
<keyword evidence="2 6" id="KW-0813">Transport</keyword>
<dbReference type="PROSITE" id="PS50928">
    <property type="entry name" value="ABC_TM1"/>
    <property type="match status" value="1"/>
</dbReference>
<dbReference type="KEGG" id="lins:G7067_05905"/>
<keyword evidence="4 6" id="KW-1133">Transmembrane helix</keyword>
<dbReference type="Pfam" id="PF00528">
    <property type="entry name" value="BPD_transp_1"/>
    <property type="match status" value="1"/>
</dbReference>
<dbReference type="Gene3D" id="1.10.3720.10">
    <property type="entry name" value="MetI-like"/>
    <property type="match status" value="1"/>
</dbReference>
<dbReference type="GO" id="GO:0005886">
    <property type="term" value="C:plasma membrane"/>
    <property type="evidence" value="ECO:0007669"/>
    <property type="project" value="UniProtKB-SubCell"/>
</dbReference>
<dbReference type="EMBL" id="CP049934">
    <property type="protein sequence ID" value="QIM17349.1"/>
    <property type="molecule type" value="Genomic_DNA"/>
</dbReference>
<comment type="similarity">
    <text evidence="6">Belongs to the binding-protein-dependent transport system permease family.</text>
</comment>
<comment type="subcellular location">
    <subcellularLocation>
        <location evidence="6">Cell membrane</location>
        <topology evidence="6">Multi-pass membrane protein</topology>
    </subcellularLocation>
    <subcellularLocation>
        <location evidence="1">Membrane</location>
        <topology evidence="1">Multi-pass membrane protein</topology>
    </subcellularLocation>
</comment>
<evidence type="ECO:0000256" key="1">
    <source>
        <dbReference type="ARBA" id="ARBA00004141"/>
    </source>
</evidence>
<accession>A0A6G8FM27</accession>
<organism evidence="8 9">
    <name type="scientific">Leucobacter insecticola</name>
    <dbReference type="NCBI Taxonomy" id="2714934"/>
    <lineage>
        <taxon>Bacteria</taxon>
        <taxon>Bacillati</taxon>
        <taxon>Actinomycetota</taxon>
        <taxon>Actinomycetes</taxon>
        <taxon>Micrococcales</taxon>
        <taxon>Microbacteriaceae</taxon>
        <taxon>Leucobacter</taxon>
    </lineage>
</organism>
<evidence type="ECO:0000256" key="3">
    <source>
        <dbReference type="ARBA" id="ARBA00022692"/>
    </source>
</evidence>
<reference evidence="8 9" key="1">
    <citation type="submission" date="2020-03" db="EMBL/GenBank/DDBJ databases">
        <title>Leucobacter sp. nov., isolated from beetles.</title>
        <authorList>
            <person name="Hyun D.-W."/>
            <person name="Bae J.-W."/>
        </authorList>
    </citation>
    <scope>NUCLEOTIDE SEQUENCE [LARGE SCALE GENOMIC DNA]</scope>
    <source>
        <strain evidence="8 9">HDW9B</strain>
    </source>
</reference>
<feature type="transmembrane region" description="Helical" evidence="6">
    <location>
        <begin position="65"/>
        <end position="87"/>
    </location>
</feature>
<name>A0A6G8FM27_9MICO</name>
<evidence type="ECO:0000259" key="7">
    <source>
        <dbReference type="PROSITE" id="PS50928"/>
    </source>
</evidence>
<sequence length="223" mass="22971">MNLLSDALAWLFDPLHWQGAAGIPSRTLQHLAITALTLVIASVIALPTGVLIGHTRRGSGFIGGLSGAARALPTLGLLTLFGLAFGIGLTGPLFALIVLAIPSLLAGAYAGVQAIDPDVPAAAKAIGFSARQVILRVELPLSLPVMIGGIRAATLQVVSTATLAAYTADFGLGRYIFTGLLTRDYPQMLAGALLVILLTLALELVLAACHRAAKSAYLNRSTA</sequence>
<dbReference type="Proteomes" id="UP000501387">
    <property type="component" value="Chromosome"/>
</dbReference>
<dbReference type="InterPro" id="IPR051204">
    <property type="entry name" value="ABC_transp_perm/SBD"/>
</dbReference>